<protein>
    <submittedName>
        <fullName evidence="4">Uncharacterized protein</fullName>
    </submittedName>
</protein>
<proteinExistence type="predicted"/>
<evidence type="ECO:0000313" key="4">
    <source>
        <dbReference type="EMBL" id="TCN32479.1"/>
    </source>
</evidence>
<dbReference type="AlphaFoldDB" id="A0A4R2C1V3"/>
<keyword evidence="1" id="KW-0175">Coiled coil</keyword>
<feature type="coiled-coil region" evidence="1">
    <location>
        <begin position="131"/>
        <end position="165"/>
    </location>
</feature>
<dbReference type="Proteomes" id="UP000295043">
    <property type="component" value="Unassembled WGS sequence"/>
</dbReference>
<dbReference type="EMBL" id="SLVU01000004">
    <property type="protein sequence ID" value="TCN32479.1"/>
    <property type="molecule type" value="Genomic_DNA"/>
</dbReference>
<comment type="caution">
    <text evidence="4">The sequence shown here is derived from an EMBL/GenBank/DDBJ whole genome shotgun (WGS) entry which is preliminary data.</text>
</comment>
<reference evidence="4 5" key="1">
    <citation type="submission" date="2019-03" db="EMBL/GenBank/DDBJ databases">
        <title>Genomic Encyclopedia of Type Strains, Phase IV (KMG-V): Genome sequencing to study the core and pangenomes of soil and plant-associated prokaryotes.</title>
        <authorList>
            <person name="Whitman W."/>
        </authorList>
    </citation>
    <scope>NUCLEOTIDE SEQUENCE [LARGE SCALE GENOMIC DNA]</scope>
    <source>
        <strain evidence="4 5">23C40</strain>
    </source>
</reference>
<name>A0A4R2C1V3_9HYPH</name>
<gene>
    <name evidence="4" type="ORF">EV184_104145</name>
</gene>
<accession>A0A4R2C1V3</accession>
<feature type="signal peptide" evidence="3">
    <location>
        <begin position="1"/>
        <end position="22"/>
    </location>
</feature>
<feature type="compositionally biased region" description="Low complexity" evidence="2">
    <location>
        <begin position="104"/>
        <end position="122"/>
    </location>
</feature>
<evidence type="ECO:0000256" key="2">
    <source>
        <dbReference type="SAM" id="MobiDB-lite"/>
    </source>
</evidence>
<feature type="chain" id="PRO_5020338251" evidence="3">
    <location>
        <begin position="23"/>
        <end position="248"/>
    </location>
</feature>
<evidence type="ECO:0000256" key="1">
    <source>
        <dbReference type="SAM" id="Coils"/>
    </source>
</evidence>
<sequence>MSRAFSILLVLVAAFWWSAAEASENCVDSPQFFENAYSNFKMRNRCPYAVTAYYKMEYKGKVEDKQLFISGCGGTGFDQYFKGSRFFDFRISYKENYGACGVNNSESSNSDTGSSLTGDSASPSEQRNILNKILQETLAKTRDTAERERQKLGNLENNLELQRSHDQQQPNNVLSDEELGEAVRNNMENTRQQMQSEGIVLSDEELGYPPGCKNKYSYDMCAIHGKGCSFGDRVRCRAICYGLCEDPL</sequence>
<evidence type="ECO:0000313" key="5">
    <source>
        <dbReference type="Proteomes" id="UP000295043"/>
    </source>
</evidence>
<keyword evidence="3" id="KW-0732">Signal</keyword>
<feature type="region of interest" description="Disordered" evidence="2">
    <location>
        <begin position="102"/>
        <end position="125"/>
    </location>
</feature>
<organism evidence="4 5">
    <name type="scientific">Sinorhizobium americanum</name>
    <dbReference type="NCBI Taxonomy" id="194963"/>
    <lineage>
        <taxon>Bacteria</taxon>
        <taxon>Pseudomonadati</taxon>
        <taxon>Pseudomonadota</taxon>
        <taxon>Alphaproteobacteria</taxon>
        <taxon>Hyphomicrobiales</taxon>
        <taxon>Rhizobiaceae</taxon>
        <taxon>Sinorhizobium/Ensifer group</taxon>
        <taxon>Sinorhizobium</taxon>
    </lineage>
</organism>
<evidence type="ECO:0000256" key="3">
    <source>
        <dbReference type="SAM" id="SignalP"/>
    </source>
</evidence>